<reference evidence="4" key="2">
    <citation type="submission" date="2021-01" db="EMBL/GenBank/DDBJ databases">
        <authorList>
            <person name="Schikora-Tamarit M.A."/>
        </authorList>
    </citation>
    <scope>NUCLEOTIDE SEQUENCE</scope>
    <source>
        <strain evidence="4">CBS2887</strain>
    </source>
</reference>
<dbReference type="PANTHER" id="PTHR31809:SF0">
    <property type="entry name" value="BUD13 HOMOLOG"/>
    <property type="match status" value="1"/>
</dbReference>
<organism evidence="4 5">
    <name type="scientific">Wickerhamomyces pijperi</name>
    <name type="common">Yeast</name>
    <name type="synonym">Pichia pijperi</name>
    <dbReference type="NCBI Taxonomy" id="599730"/>
    <lineage>
        <taxon>Eukaryota</taxon>
        <taxon>Fungi</taxon>
        <taxon>Dikarya</taxon>
        <taxon>Ascomycota</taxon>
        <taxon>Saccharomycotina</taxon>
        <taxon>Saccharomycetes</taxon>
        <taxon>Phaffomycetales</taxon>
        <taxon>Wickerhamomycetaceae</taxon>
        <taxon>Wickerhamomyces</taxon>
    </lineage>
</organism>
<dbReference type="GO" id="GO:0005684">
    <property type="term" value="C:U2-type spliceosomal complex"/>
    <property type="evidence" value="ECO:0007669"/>
    <property type="project" value="TreeGrafter"/>
</dbReference>
<dbReference type="PANTHER" id="PTHR31809">
    <property type="entry name" value="BUD13 HOMOLOG"/>
    <property type="match status" value="1"/>
</dbReference>
<evidence type="ECO:0000313" key="4">
    <source>
        <dbReference type="EMBL" id="KAH3682989.1"/>
    </source>
</evidence>
<sequence>MSLADYLNKNYVKDKSKKSSSKKRTTNESNVTIHDTTPVIKKAKIINNEQTQISTEAATMASQKPKQSAGWKVIGTNETITPMTEPTITMESGAKAGLQTSKEVSLQIQAKRDKELRYLQQTDSDSIGRNAETIHRDKSGSKVNIHDKLRNDQRRTNHAELEKQRKIKDMNMGLIQKLQKENKPMTDSPPQMTTSKNDITYNKILQTKQSQDDPLQSFTPSSSSSLPNVSLTGRKQYTKSFPENRFAIKPGYRWDGVDRSNGFEKKWFNKQRDIHTNEVLNHTMQEDY</sequence>
<reference evidence="4" key="1">
    <citation type="journal article" date="2021" name="Open Biol.">
        <title>Shared evolutionary footprints suggest mitochondrial oxidative damage underlies multiple complex I losses in fungi.</title>
        <authorList>
            <person name="Schikora-Tamarit M.A."/>
            <person name="Marcet-Houben M."/>
            <person name="Nosek J."/>
            <person name="Gabaldon T."/>
        </authorList>
    </citation>
    <scope>NUCLEOTIDE SEQUENCE</scope>
    <source>
        <strain evidence="4">CBS2887</strain>
    </source>
</reference>
<name>A0A9P8Q511_WICPI</name>
<protein>
    <recommendedName>
        <fullName evidence="2">Pre-mRNA-splicing factor CWC26</fullName>
    </recommendedName>
</protein>
<evidence type="ECO:0000313" key="5">
    <source>
        <dbReference type="Proteomes" id="UP000774326"/>
    </source>
</evidence>
<feature type="compositionally biased region" description="Low complexity" evidence="3">
    <location>
        <begin position="214"/>
        <end position="230"/>
    </location>
</feature>
<keyword evidence="5" id="KW-1185">Reference proteome</keyword>
<evidence type="ECO:0000256" key="1">
    <source>
        <dbReference type="ARBA" id="ARBA00011069"/>
    </source>
</evidence>
<comment type="similarity">
    <text evidence="1">Belongs to the CWC26 family.</text>
</comment>
<feature type="compositionally biased region" description="Basic and acidic residues" evidence="3">
    <location>
        <begin position="132"/>
        <end position="160"/>
    </location>
</feature>
<dbReference type="OrthoDB" id="6022at2759"/>
<dbReference type="InterPro" id="IPR051112">
    <property type="entry name" value="CWC26_splicing_factor"/>
</dbReference>
<dbReference type="GO" id="GO:0003723">
    <property type="term" value="F:RNA binding"/>
    <property type="evidence" value="ECO:0007669"/>
    <property type="project" value="TreeGrafter"/>
</dbReference>
<proteinExistence type="inferred from homology"/>
<dbReference type="EMBL" id="JAEUBG010003294">
    <property type="protein sequence ID" value="KAH3682989.1"/>
    <property type="molecule type" value="Genomic_DNA"/>
</dbReference>
<accession>A0A9P8Q511</accession>
<gene>
    <name evidence="4" type="ORF">WICPIJ_006049</name>
</gene>
<feature type="region of interest" description="Disordered" evidence="3">
    <location>
        <begin position="208"/>
        <end position="230"/>
    </location>
</feature>
<dbReference type="Proteomes" id="UP000774326">
    <property type="component" value="Unassembled WGS sequence"/>
</dbReference>
<feature type="region of interest" description="Disordered" evidence="3">
    <location>
        <begin position="119"/>
        <end position="160"/>
    </location>
</feature>
<dbReference type="AlphaFoldDB" id="A0A9P8Q511"/>
<feature type="region of interest" description="Disordered" evidence="3">
    <location>
        <begin position="1"/>
        <end position="35"/>
    </location>
</feature>
<dbReference type="GO" id="GO:0070274">
    <property type="term" value="C:RES complex"/>
    <property type="evidence" value="ECO:0007669"/>
    <property type="project" value="TreeGrafter"/>
</dbReference>
<dbReference type="GO" id="GO:0000398">
    <property type="term" value="P:mRNA splicing, via spliceosome"/>
    <property type="evidence" value="ECO:0007669"/>
    <property type="project" value="TreeGrafter"/>
</dbReference>
<dbReference type="InterPro" id="IPR018609">
    <property type="entry name" value="Bud13"/>
</dbReference>
<evidence type="ECO:0000256" key="2">
    <source>
        <dbReference type="ARBA" id="ARBA00020644"/>
    </source>
</evidence>
<dbReference type="Pfam" id="PF09736">
    <property type="entry name" value="Bud13"/>
    <property type="match status" value="1"/>
</dbReference>
<evidence type="ECO:0000256" key="3">
    <source>
        <dbReference type="SAM" id="MobiDB-lite"/>
    </source>
</evidence>
<comment type="caution">
    <text evidence="4">The sequence shown here is derived from an EMBL/GenBank/DDBJ whole genome shotgun (WGS) entry which is preliminary data.</text>
</comment>
<feature type="compositionally biased region" description="Basic residues" evidence="3">
    <location>
        <begin position="15"/>
        <end position="24"/>
    </location>
</feature>